<dbReference type="PANTHER" id="PTHR10961:SF7">
    <property type="entry name" value="FAD DEPENDENT OXIDOREDUCTASE DOMAIN-CONTAINING PROTEIN"/>
    <property type="match status" value="1"/>
</dbReference>
<feature type="domain" description="FAD dependent oxidoreductase" evidence="5">
    <location>
        <begin position="9"/>
        <end position="364"/>
    </location>
</feature>
<dbReference type="InterPro" id="IPR036188">
    <property type="entry name" value="FAD/NAD-bd_sf"/>
</dbReference>
<dbReference type="GO" id="GO:0050660">
    <property type="term" value="F:flavin adenine dinucleotide binding"/>
    <property type="evidence" value="ECO:0007669"/>
    <property type="project" value="InterPro"/>
</dbReference>
<dbReference type="AlphaFoldDB" id="A0A1G8TGC1"/>
<evidence type="ECO:0000256" key="3">
    <source>
        <dbReference type="ARBA" id="ARBA00022827"/>
    </source>
</evidence>
<dbReference type="Pfam" id="PF01266">
    <property type="entry name" value="DAO"/>
    <property type="match status" value="1"/>
</dbReference>
<dbReference type="GO" id="GO:0008115">
    <property type="term" value="F:sarcosine oxidase activity"/>
    <property type="evidence" value="ECO:0007669"/>
    <property type="project" value="TreeGrafter"/>
</dbReference>
<evidence type="ECO:0000256" key="1">
    <source>
        <dbReference type="ARBA" id="ARBA00001974"/>
    </source>
</evidence>
<dbReference type="SUPFAM" id="SSF54373">
    <property type="entry name" value="FAD-linked reductases, C-terminal domain"/>
    <property type="match status" value="1"/>
</dbReference>
<dbReference type="NCBIfam" id="NF008425">
    <property type="entry name" value="PRK11259.1"/>
    <property type="match status" value="1"/>
</dbReference>
<proteinExistence type="predicted"/>
<dbReference type="SUPFAM" id="SSF51905">
    <property type="entry name" value="FAD/NAD(P)-binding domain"/>
    <property type="match status" value="1"/>
</dbReference>
<evidence type="ECO:0000256" key="2">
    <source>
        <dbReference type="ARBA" id="ARBA00022630"/>
    </source>
</evidence>
<comment type="cofactor">
    <cofactor evidence="1">
        <name>FAD</name>
        <dbReference type="ChEBI" id="CHEBI:57692"/>
    </cofactor>
</comment>
<protein>
    <submittedName>
        <fullName evidence="6">Sarcosine oxidase</fullName>
    </submittedName>
</protein>
<evidence type="ECO:0000313" key="6">
    <source>
        <dbReference type="EMBL" id="SDJ40596.1"/>
    </source>
</evidence>
<dbReference type="Proteomes" id="UP000199202">
    <property type="component" value="Unassembled WGS sequence"/>
</dbReference>
<organism evidence="6 7">
    <name type="scientific">Nonomuraea jiangxiensis</name>
    <dbReference type="NCBI Taxonomy" id="633440"/>
    <lineage>
        <taxon>Bacteria</taxon>
        <taxon>Bacillati</taxon>
        <taxon>Actinomycetota</taxon>
        <taxon>Actinomycetes</taxon>
        <taxon>Streptosporangiales</taxon>
        <taxon>Streptosporangiaceae</taxon>
        <taxon>Nonomuraea</taxon>
    </lineage>
</organism>
<keyword evidence="4" id="KW-0560">Oxidoreductase</keyword>
<dbReference type="RefSeq" id="WP_176993339.1">
    <property type="nucleotide sequence ID" value="NZ_FNDJ01000010.1"/>
</dbReference>
<evidence type="ECO:0000256" key="4">
    <source>
        <dbReference type="ARBA" id="ARBA00023002"/>
    </source>
</evidence>
<dbReference type="InterPro" id="IPR006076">
    <property type="entry name" value="FAD-dep_OxRdtase"/>
</dbReference>
<sequence>MNANVTTCDVAVVGLGIFGSATTHALVRRGARVVGIEAHGPIHRFGSSYGESRIFRRAYWEGTNYLPLLNRAHELWVQLEEAHESPLLLRTGGVFAGTTSSGVVELSKKTAEAGGIEHEVLTAGELNSRFPWFDIGDDMAAIYEPDAYAVLAERARLAMLDQAVTAGASLRFGDAVVDIGPSRNTVTLELRSGETIACGAVVLALGPWMKNHLTTGLSRILQPVRVPVYWFRTSRSLGAERFPSFLYETAAGEVIYGVTEGGPDRDIVKIGFHNRQQRPWDPQDRSETEVPREYLDEIHAVVSRIFKGVVPEPVGGRYCYYTLTPDTSFIVDRSPAHAGIVHISACSGHGFKFAPAIGECAAEMVLGLPGGVDVTPFRADRFAPGAVPMPNC</sequence>
<accession>A0A1G8TGC1</accession>
<keyword evidence="7" id="KW-1185">Reference proteome</keyword>
<name>A0A1G8TGC1_9ACTN</name>
<keyword evidence="3" id="KW-0274">FAD</keyword>
<gene>
    <name evidence="6" type="ORF">SAMN05421869_110177</name>
</gene>
<dbReference type="Gene3D" id="3.50.50.60">
    <property type="entry name" value="FAD/NAD(P)-binding domain"/>
    <property type="match status" value="1"/>
</dbReference>
<dbReference type="EMBL" id="FNDJ01000010">
    <property type="protein sequence ID" value="SDJ40596.1"/>
    <property type="molecule type" value="Genomic_DNA"/>
</dbReference>
<dbReference type="Gene3D" id="3.30.9.10">
    <property type="entry name" value="D-Amino Acid Oxidase, subunit A, domain 2"/>
    <property type="match status" value="1"/>
</dbReference>
<evidence type="ECO:0000313" key="7">
    <source>
        <dbReference type="Proteomes" id="UP000199202"/>
    </source>
</evidence>
<evidence type="ECO:0000259" key="5">
    <source>
        <dbReference type="Pfam" id="PF01266"/>
    </source>
</evidence>
<keyword evidence="2" id="KW-0285">Flavoprotein</keyword>
<dbReference type="InterPro" id="IPR045170">
    <property type="entry name" value="MTOX"/>
</dbReference>
<dbReference type="PANTHER" id="PTHR10961">
    <property type="entry name" value="PEROXISOMAL SARCOSINE OXIDASE"/>
    <property type="match status" value="1"/>
</dbReference>
<reference evidence="6 7" key="1">
    <citation type="submission" date="2016-10" db="EMBL/GenBank/DDBJ databases">
        <authorList>
            <person name="de Groot N.N."/>
        </authorList>
    </citation>
    <scope>NUCLEOTIDE SEQUENCE [LARGE SCALE GENOMIC DNA]</scope>
    <source>
        <strain evidence="6 7">CGMCC 4.6533</strain>
    </source>
</reference>
<dbReference type="STRING" id="633440.SAMN05421869_110177"/>